<evidence type="ECO:0000313" key="2">
    <source>
        <dbReference type="Proteomes" id="UP000663887"/>
    </source>
</evidence>
<organism evidence="1 2">
    <name type="scientific">Rotaria magnacalcarata</name>
    <dbReference type="NCBI Taxonomy" id="392030"/>
    <lineage>
        <taxon>Eukaryota</taxon>
        <taxon>Metazoa</taxon>
        <taxon>Spiralia</taxon>
        <taxon>Gnathifera</taxon>
        <taxon>Rotifera</taxon>
        <taxon>Eurotatoria</taxon>
        <taxon>Bdelloidea</taxon>
        <taxon>Philodinida</taxon>
        <taxon>Philodinidae</taxon>
        <taxon>Rotaria</taxon>
    </lineage>
</organism>
<dbReference type="AlphaFoldDB" id="A0A816UUL8"/>
<reference evidence="1" key="1">
    <citation type="submission" date="2021-02" db="EMBL/GenBank/DDBJ databases">
        <authorList>
            <person name="Nowell W R."/>
        </authorList>
    </citation>
    <scope>NUCLEOTIDE SEQUENCE</scope>
</reference>
<name>A0A816UUL8_9BILA</name>
<dbReference type="Proteomes" id="UP000663887">
    <property type="component" value="Unassembled WGS sequence"/>
</dbReference>
<evidence type="ECO:0000313" key="1">
    <source>
        <dbReference type="EMBL" id="CAF2113411.1"/>
    </source>
</evidence>
<gene>
    <name evidence="1" type="ORF">XDN619_LOCUS21241</name>
</gene>
<protein>
    <submittedName>
        <fullName evidence="1">Uncharacterized protein</fullName>
    </submittedName>
</protein>
<proteinExistence type="predicted"/>
<dbReference type="EMBL" id="CAJNRG010009382">
    <property type="protein sequence ID" value="CAF2113411.1"/>
    <property type="molecule type" value="Genomic_DNA"/>
</dbReference>
<sequence>MVQLRLVRSMDIHIAGPKHRKAYASFLEQYLTAGVPYIEDLYCPISECRNGMKHLELVKLIRCTAKLITNGFQIPVNPTENLAPDDQIFVEM</sequence>
<comment type="caution">
    <text evidence="1">The sequence shown here is derived from an EMBL/GenBank/DDBJ whole genome shotgun (WGS) entry which is preliminary data.</text>
</comment>
<accession>A0A816UUL8</accession>